<organism evidence="1 2">
    <name type="scientific">Solanum pinnatisectum</name>
    <name type="common">tansyleaf nightshade</name>
    <dbReference type="NCBI Taxonomy" id="50273"/>
    <lineage>
        <taxon>Eukaryota</taxon>
        <taxon>Viridiplantae</taxon>
        <taxon>Streptophyta</taxon>
        <taxon>Embryophyta</taxon>
        <taxon>Tracheophyta</taxon>
        <taxon>Spermatophyta</taxon>
        <taxon>Magnoliopsida</taxon>
        <taxon>eudicotyledons</taxon>
        <taxon>Gunneridae</taxon>
        <taxon>Pentapetalae</taxon>
        <taxon>asterids</taxon>
        <taxon>lamiids</taxon>
        <taxon>Solanales</taxon>
        <taxon>Solanaceae</taxon>
        <taxon>Solanoideae</taxon>
        <taxon>Solaneae</taxon>
        <taxon>Solanum</taxon>
    </lineage>
</organism>
<protein>
    <submittedName>
        <fullName evidence="1">Uncharacterized protein</fullName>
    </submittedName>
</protein>
<name>A0AAV9LF61_9SOLN</name>
<accession>A0AAV9LF61</accession>
<sequence>MIVIEKCSSIYRTLLEFDFPEMSSGNLGLSKLPTCNLKGKSFVFSWFGTDVKTSFVVSLRATEASKTSQVNEILL</sequence>
<dbReference type="AlphaFoldDB" id="A0AAV9LF61"/>
<gene>
    <name evidence="1" type="ORF">R3W88_027078</name>
</gene>
<evidence type="ECO:0000313" key="2">
    <source>
        <dbReference type="Proteomes" id="UP001311915"/>
    </source>
</evidence>
<keyword evidence="2" id="KW-1185">Reference proteome</keyword>
<evidence type="ECO:0000313" key="1">
    <source>
        <dbReference type="EMBL" id="KAK4724299.1"/>
    </source>
</evidence>
<dbReference type="Proteomes" id="UP001311915">
    <property type="component" value="Unassembled WGS sequence"/>
</dbReference>
<reference evidence="1 2" key="1">
    <citation type="submission" date="2023-10" db="EMBL/GenBank/DDBJ databases">
        <title>Genome-Wide Identification Analysis in wild type Solanum Pinnatisectum Reveals Some Genes Defensing Phytophthora Infestans.</title>
        <authorList>
            <person name="Sun C."/>
        </authorList>
    </citation>
    <scope>NUCLEOTIDE SEQUENCE [LARGE SCALE GENOMIC DNA]</scope>
    <source>
        <strain evidence="1">LQN</strain>
        <tissue evidence="1">Leaf</tissue>
    </source>
</reference>
<proteinExistence type="predicted"/>
<comment type="caution">
    <text evidence="1">The sequence shown here is derived from an EMBL/GenBank/DDBJ whole genome shotgun (WGS) entry which is preliminary data.</text>
</comment>
<dbReference type="EMBL" id="JAWPEI010000006">
    <property type="protein sequence ID" value="KAK4724299.1"/>
    <property type="molecule type" value="Genomic_DNA"/>
</dbReference>